<keyword evidence="3" id="KW-1185">Reference proteome</keyword>
<proteinExistence type="predicted"/>
<evidence type="ECO:0000256" key="1">
    <source>
        <dbReference type="SAM" id="MobiDB-lite"/>
    </source>
</evidence>
<protein>
    <submittedName>
        <fullName evidence="2">Uncharacterized protein</fullName>
    </submittedName>
</protein>
<organism evidence="2 3">
    <name type="scientific">Actinomycetospora chlora</name>
    <dbReference type="NCBI Taxonomy" id="663608"/>
    <lineage>
        <taxon>Bacteria</taxon>
        <taxon>Bacillati</taxon>
        <taxon>Actinomycetota</taxon>
        <taxon>Actinomycetes</taxon>
        <taxon>Pseudonocardiales</taxon>
        <taxon>Pseudonocardiaceae</taxon>
        <taxon>Actinomycetospora</taxon>
    </lineage>
</organism>
<feature type="region of interest" description="Disordered" evidence="1">
    <location>
        <begin position="1"/>
        <end position="20"/>
    </location>
</feature>
<name>A0ABP9B5F6_9PSEU</name>
<dbReference type="RefSeq" id="WP_345414814.1">
    <property type="nucleotide sequence ID" value="NZ_BAABHO010000017.1"/>
</dbReference>
<evidence type="ECO:0000313" key="2">
    <source>
        <dbReference type="EMBL" id="GAA4789509.1"/>
    </source>
</evidence>
<comment type="caution">
    <text evidence="2">The sequence shown here is derived from an EMBL/GenBank/DDBJ whole genome shotgun (WGS) entry which is preliminary data.</text>
</comment>
<accession>A0ABP9B5F6</accession>
<sequence>MPTHQSRNLRRRTARPATGAGSPALLEALLNLSHFHQEHERFYASAPLETALRLQRHARTLLALAARWSQADRPSRGTPVNPYEGAEDLNSEAAIALDGALFMEGEGRPVEITAMIAELRTDAEGFAAGGRWLAHAMESSWATAAGLVEFDALADVLGERHRIISNDWLAAHEQGLIAALLGRAADMLDAVDLAPAALRADLAGAAVSPRRLRSAAEVIARAADLCGESARLVHDNERRWRVFRDRVAEVAATEDAPGTSAEGADT</sequence>
<gene>
    <name evidence="2" type="ORF">GCM10023200_25290</name>
</gene>
<dbReference type="EMBL" id="BAABHO010000017">
    <property type="protein sequence ID" value="GAA4789509.1"/>
    <property type="molecule type" value="Genomic_DNA"/>
</dbReference>
<evidence type="ECO:0000313" key="3">
    <source>
        <dbReference type="Proteomes" id="UP001500928"/>
    </source>
</evidence>
<reference evidence="3" key="1">
    <citation type="journal article" date="2019" name="Int. J. Syst. Evol. Microbiol.">
        <title>The Global Catalogue of Microorganisms (GCM) 10K type strain sequencing project: providing services to taxonomists for standard genome sequencing and annotation.</title>
        <authorList>
            <consortium name="The Broad Institute Genomics Platform"/>
            <consortium name="The Broad Institute Genome Sequencing Center for Infectious Disease"/>
            <person name="Wu L."/>
            <person name="Ma J."/>
        </authorList>
    </citation>
    <scope>NUCLEOTIDE SEQUENCE [LARGE SCALE GENOMIC DNA]</scope>
    <source>
        <strain evidence="3">JCM 17979</strain>
    </source>
</reference>
<dbReference type="Proteomes" id="UP001500928">
    <property type="component" value="Unassembled WGS sequence"/>
</dbReference>